<accession>A0A917F2W6</accession>
<organism evidence="1 2">
    <name type="scientific">Subtercola lobariae</name>
    <dbReference type="NCBI Taxonomy" id="1588641"/>
    <lineage>
        <taxon>Bacteria</taxon>
        <taxon>Bacillati</taxon>
        <taxon>Actinomycetota</taxon>
        <taxon>Actinomycetes</taxon>
        <taxon>Micrococcales</taxon>
        <taxon>Microbacteriaceae</taxon>
        <taxon>Subtercola</taxon>
    </lineage>
</organism>
<name>A0A917F2W6_9MICO</name>
<evidence type="ECO:0000313" key="2">
    <source>
        <dbReference type="Proteomes" id="UP000598775"/>
    </source>
</evidence>
<proteinExistence type="predicted"/>
<sequence>MIGQPLLPHVFQNSQAGGTFPRSQTSGEVSCDDRNGSEAIIKFHIVGMLVDGHVSPGIGNKQMFKCEVVERTLAKVAF</sequence>
<dbReference type="EMBL" id="BMGP01000007">
    <property type="protein sequence ID" value="GGF39532.1"/>
    <property type="molecule type" value="Genomic_DNA"/>
</dbReference>
<protein>
    <submittedName>
        <fullName evidence="1">Uncharacterized protein</fullName>
    </submittedName>
</protein>
<comment type="caution">
    <text evidence="1">The sequence shown here is derived from an EMBL/GenBank/DDBJ whole genome shotgun (WGS) entry which is preliminary data.</text>
</comment>
<gene>
    <name evidence="1" type="ORF">GCM10011399_35540</name>
</gene>
<keyword evidence="2" id="KW-1185">Reference proteome</keyword>
<evidence type="ECO:0000313" key="1">
    <source>
        <dbReference type="EMBL" id="GGF39532.1"/>
    </source>
</evidence>
<dbReference type="AlphaFoldDB" id="A0A917F2W6"/>
<dbReference type="Proteomes" id="UP000598775">
    <property type="component" value="Unassembled WGS sequence"/>
</dbReference>
<reference evidence="1 2" key="1">
    <citation type="journal article" date="2014" name="Int. J. Syst. Evol. Microbiol.">
        <title>Complete genome sequence of Corynebacterium casei LMG S-19264T (=DSM 44701T), isolated from a smear-ripened cheese.</title>
        <authorList>
            <consortium name="US DOE Joint Genome Institute (JGI-PGF)"/>
            <person name="Walter F."/>
            <person name="Albersmeier A."/>
            <person name="Kalinowski J."/>
            <person name="Ruckert C."/>
        </authorList>
    </citation>
    <scope>NUCLEOTIDE SEQUENCE [LARGE SCALE GENOMIC DNA]</scope>
    <source>
        <strain evidence="1 2">CGMCC 1.12976</strain>
    </source>
</reference>